<accession>G8M2N5</accession>
<dbReference type="SUPFAM" id="SSF49493">
    <property type="entry name" value="HSP40/DnaJ peptide-binding domain"/>
    <property type="match status" value="2"/>
</dbReference>
<dbReference type="InterPro" id="IPR036869">
    <property type="entry name" value="J_dom_sf"/>
</dbReference>
<dbReference type="OrthoDB" id="9779889at2"/>
<dbReference type="HOGENOM" id="CLU_017633_0_0_9"/>
<evidence type="ECO:0000259" key="3">
    <source>
        <dbReference type="PROSITE" id="PS50076"/>
    </source>
</evidence>
<dbReference type="GO" id="GO:0006260">
    <property type="term" value="P:DNA replication"/>
    <property type="evidence" value="ECO:0007669"/>
    <property type="project" value="UniProtKB-KW"/>
</dbReference>
<dbReference type="PROSITE" id="PS00636">
    <property type="entry name" value="DNAJ_1"/>
    <property type="match status" value="1"/>
</dbReference>
<dbReference type="GO" id="GO:0051082">
    <property type="term" value="F:unfolded protein binding"/>
    <property type="evidence" value="ECO:0007669"/>
    <property type="project" value="InterPro"/>
</dbReference>
<dbReference type="STRING" id="720554.Clocl_0375"/>
<gene>
    <name evidence="4" type="ordered locus">Clocl_0375</name>
</gene>
<evidence type="ECO:0000256" key="1">
    <source>
        <dbReference type="ARBA" id="ARBA00022705"/>
    </source>
</evidence>
<dbReference type="InterPro" id="IPR002939">
    <property type="entry name" value="DnaJ_C"/>
</dbReference>
<keyword evidence="5" id="KW-1185">Reference proteome</keyword>
<dbReference type="AlphaFoldDB" id="G8M2N5"/>
<sequence length="312" mass="35307">MKYKDYYSILGLNKNATQDEIKRAYRKLAKKYHPDANPNDKKAEEKFKEVNEAYEVLSDPEKRKKYDAFGSAYNFEDGFDFDPARYGFGNNVRYEYRTNVGGDYSDFFKIFFGDDGFDLGSIFDGFGRQRKRKSYPAQGSDIESEIEISPEEGFAGVEKSISIRTRTGEKTLSFKIPKGVKDGEKIRLKGQGEPGTNGGSNGDLYLTVKFKKGGKFEIDGKDLLTVLDVMPWDAALGGEKTVDTLDGKILIKIPPGIQTDNKIRVPGKGYIDRNGLRGDLYIKIRIVNPKILTPEVRKLYEKLRDIVKATTY</sequence>
<dbReference type="Pfam" id="PF00226">
    <property type="entry name" value="DnaJ"/>
    <property type="match status" value="1"/>
</dbReference>
<dbReference type="InterPro" id="IPR008971">
    <property type="entry name" value="HSP40/DnaJ_pept-bd"/>
</dbReference>
<dbReference type="KEGG" id="ccl:Clocl_0375"/>
<evidence type="ECO:0000313" key="4">
    <source>
        <dbReference type="EMBL" id="AEV67109.1"/>
    </source>
</evidence>
<dbReference type="PROSITE" id="PS50076">
    <property type="entry name" value="DNAJ_2"/>
    <property type="match status" value="1"/>
</dbReference>
<dbReference type="PANTHER" id="PTHR43096">
    <property type="entry name" value="DNAJ HOMOLOG 1, MITOCHONDRIAL-RELATED"/>
    <property type="match status" value="1"/>
</dbReference>
<name>G8M2N5_ACECE</name>
<dbReference type="Pfam" id="PF01556">
    <property type="entry name" value="DnaJ_C"/>
    <property type="match status" value="1"/>
</dbReference>
<dbReference type="RefSeq" id="WP_014253741.1">
    <property type="nucleotide sequence ID" value="NC_016627.1"/>
</dbReference>
<reference evidence="4 5" key="2">
    <citation type="journal article" date="2012" name="Stand. Genomic Sci.">
        <title>Complete Genome Sequence of Clostridium clariflavum DSM 19732.</title>
        <authorList>
            <person name="Izquierdo J.A."/>
            <person name="Goodwin L."/>
            <person name="Davenport K.W."/>
            <person name="Teshima H."/>
            <person name="Bruce D."/>
            <person name="Detter C."/>
            <person name="Tapia R."/>
            <person name="Han S."/>
            <person name="Land M."/>
            <person name="Hauser L."/>
            <person name="Jeffries C.D."/>
            <person name="Han J."/>
            <person name="Pitluck S."/>
            <person name="Nolan M."/>
            <person name="Chen A."/>
            <person name="Huntemann M."/>
            <person name="Mavromatis K."/>
            <person name="Mikhailova N."/>
            <person name="Liolios K."/>
            <person name="Woyke T."/>
            <person name="Lynd L.R."/>
        </authorList>
    </citation>
    <scope>NUCLEOTIDE SEQUENCE [LARGE SCALE GENOMIC DNA]</scope>
    <source>
        <strain evidence="5">DSM 19732 / NBRC 101661 / EBR45</strain>
    </source>
</reference>
<dbReference type="GO" id="GO:0005737">
    <property type="term" value="C:cytoplasm"/>
    <property type="evidence" value="ECO:0007669"/>
    <property type="project" value="TreeGrafter"/>
</dbReference>
<dbReference type="CDD" id="cd06257">
    <property type="entry name" value="DnaJ"/>
    <property type="match status" value="1"/>
</dbReference>
<dbReference type="Gene3D" id="2.60.260.20">
    <property type="entry name" value="Urease metallochaperone UreE, N-terminal domain"/>
    <property type="match status" value="2"/>
</dbReference>
<dbReference type="FunFam" id="2.60.260.20:FF:000013">
    <property type="entry name" value="DnaJ subfamily B member 11"/>
    <property type="match status" value="1"/>
</dbReference>
<dbReference type="PRINTS" id="PR00625">
    <property type="entry name" value="JDOMAIN"/>
</dbReference>
<dbReference type="Gene3D" id="1.10.287.110">
    <property type="entry name" value="DnaJ domain"/>
    <property type="match status" value="1"/>
</dbReference>
<dbReference type="SMART" id="SM00271">
    <property type="entry name" value="DnaJ"/>
    <property type="match status" value="1"/>
</dbReference>
<dbReference type="SUPFAM" id="SSF46565">
    <property type="entry name" value="Chaperone J-domain"/>
    <property type="match status" value="1"/>
</dbReference>
<keyword evidence="2" id="KW-0143">Chaperone</keyword>
<dbReference type="GO" id="GO:0042026">
    <property type="term" value="P:protein refolding"/>
    <property type="evidence" value="ECO:0007669"/>
    <property type="project" value="TreeGrafter"/>
</dbReference>
<dbReference type="Proteomes" id="UP000005435">
    <property type="component" value="Chromosome"/>
</dbReference>
<proteinExistence type="predicted"/>
<dbReference type="CDD" id="cd10747">
    <property type="entry name" value="DnaJ_C"/>
    <property type="match status" value="1"/>
</dbReference>
<protein>
    <submittedName>
        <fullName evidence="4">DnaJ-class molecular chaperone with C-terminal Zn finger domain</fullName>
    </submittedName>
</protein>
<dbReference type="InterPro" id="IPR018253">
    <property type="entry name" value="DnaJ_domain_CS"/>
</dbReference>
<keyword evidence="1" id="KW-0235">DNA replication</keyword>
<evidence type="ECO:0000313" key="5">
    <source>
        <dbReference type="Proteomes" id="UP000005435"/>
    </source>
</evidence>
<feature type="domain" description="J" evidence="3">
    <location>
        <begin position="5"/>
        <end position="70"/>
    </location>
</feature>
<organism evidence="4 5">
    <name type="scientific">Acetivibrio clariflavus (strain DSM 19732 / NBRC 101661 / EBR45)</name>
    <name type="common">Clostridium clariflavum</name>
    <dbReference type="NCBI Taxonomy" id="720554"/>
    <lineage>
        <taxon>Bacteria</taxon>
        <taxon>Bacillati</taxon>
        <taxon>Bacillota</taxon>
        <taxon>Clostridia</taxon>
        <taxon>Eubacteriales</taxon>
        <taxon>Oscillospiraceae</taxon>
        <taxon>Acetivibrio</taxon>
    </lineage>
</organism>
<dbReference type="InterPro" id="IPR001623">
    <property type="entry name" value="DnaJ_domain"/>
</dbReference>
<dbReference type="eggNOG" id="COG0484">
    <property type="taxonomic scope" value="Bacteria"/>
</dbReference>
<dbReference type="EMBL" id="CP003065">
    <property type="protein sequence ID" value="AEV67109.1"/>
    <property type="molecule type" value="Genomic_DNA"/>
</dbReference>
<reference evidence="5" key="1">
    <citation type="submission" date="2011-12" db="EMBL/GenBank/DDBJ databases">
        <title>Complete sequence of Clostridium clariflavum DSM 19732.</title>
        <authorList>
            <consortium name="US DOE Joint Genome Institute"/>
            <person name="Lucas S."/>
            <person name="Han J."/>
            <person name="Lapidus A."/>
            <person name="Cheng J.-F."/>
            <person name="Goodwin L."/>
            <person name="Pitluck S."/>
            <person name="Peters L."/>
            <person name="Teshima H."/>
            <person name="Detter J.C."/>
            <person name="Han C."/>
            <person name="Tapia R."/>
            <person name="Land M."/>
            <person name="Hauser L."/>
            <person name="Kyrpides N."/>
            <person name="Ivanova N."/>
            <person name="Pagani I."/>
            <person name="Kitzmiller T."/>
            <person name="Lynd L."/>
            <person name="Izquierdo J."/>
            <person name="Woyke T."/>
        </authorList>
    </citation>
    <scope>NUCLEOTIDE SEQUENCE [LARGE SCALE GENOMIC DNA]</scope>
    <source>
        <strain evidence="5">DSM 19732 / NBRC 101661 / EBR45</strain>
    </source>
</reference>
<dbReference type="PANTHER" id="PTHR43096:SF52">
    <property type="entry name" value="DNAJ HOMOLOG 1, MITOCHONDRIAL-RELATED"/>
    <property type="match status" value="1"/>
</dbReference>
<evidence type="ECO:0000256" key="2">
    <source>
        <dbReference type="ARBA" id="ARBA00023186"/>
    </source>
</evidence>